<dbReference type="CDD" id="cd07247">
    <property type="entry name" value="SgaA_N_like"/>
    <property type="match status" value="1"/>
</dbReference>
<evidence type="ECO:0000259" key="1">
    <source>
        <dbReference type="Pfam" id="PF00903"/>
    </source>
</evidence>
<sequence>MSRVVHFEISAEKPEEVISFYKNTFNWRFEKWKGPLVYWMITTGDEKTPGIDGGLKERDEMGTNTVNTIDVVSIDESIEKVTKNGGEIIVPKMAVPGVGWFACFKDPQGNVFGIMQSDKSAK</sequence>
<protein>
    <recommendedName>
        <fullName evidence="1">Glyoxalase/fosfomycin resistance/dioxygenase domain-containing protein</fullName>
    </recommendedName>
</protein>
<gene>
    <name evidence="2" type="ORF">S12H4_37432</name>
</gene>
<evidence type="ECO:0000313" key="2">
    <source>
        <dbReference type="EMBL" id="GAI99271.1"/>
    </source>
</evidence>
<dbReference type="AlphaFoldDB" id="X1U6L1"/>
<dbReference type="Gene3D" id="3.10.180.10">
    <property type="entry name" value="2,3-Dihydroxybiphenyl 1,2-Dioxygenase, domain 1"/>
    <property type="match status" value="1"/>
</dbReference>
<feature type="domain" description="Glyoxalase/fosfomycin resistance/dioxygenase" evidence="1">
    <location>
        <begin position="3"/>
        <end position="112"/>
    </location>
</feature>
<dbReference type="PANTHER" id="PTHR33993:SF2">
    <property type="entry name" value="VOC DOMAIN-CONTAINING PROTEIN"/>
    <property type="match status" value="1"/>
</dbReference>
<dbReference type="EMBL" id="BARW01022423">
    <property type="protein sequence ID" value="GAI99271.1"/>
    <property type="molecule type" value="Genomic_DNA"/>
</dbReference>
<dbReference type="SUPFAM" id="SSF54593">
    <property type="entry name" value="Glyoxalase/Bleomycin resistance protein/Dihydroxybiphenyl dioxygenase"/>
    <property type="match status" value="1"/>
</dbReference>
<reference evidence="2" key="1">
    <citation type="journal article" date="2014" name="Front. Microbiol.">
        <title>High frequency of phylogenetically diverse reductive dehalogenase-homologous genes in deep subseafloor sedimentary metagenomes.</title>
        <authorList>
            <person name="Kawai M."/>
            <person name="Futagami T."/>
            <person name="Toyoda A."/>
            <person name="Takaki Y."/>
            <person name="Nishi S."/>
            <person name="Hori S."/>
            <person name="Arai W."/>
            <person name="Tsubouchi T."/>
            <person name="Morono Y."/>
            <person name="Uchiyama I."/>
            <person name="Ito T."/>
            <person name="Fujiyama A."/>
            <person name="Inagaki F."/>
            <person name="Takami H."/>
        </authorList>
    </citation>
    <scope>NUCLEOTIDE SEQUENCE</scope>
    <source>
        <strain evidence="2">Expedition CK06-06</strain>
    </source>
</reference>
<accession>X1U6L1</accession>
<organism evidence="2">
    <name type="scientific">marine sediment metagenome</name>
    <dbReference type="NCBI Taxonomy" id="412755"/>
    <lineage>
        <taxon>unclassified sequences</taxon>
        <taxon>metagenomes</taxon>
        <taxon>ecological metagenomes</taxon>
    </lineage>
</organism>
<comment type="caution">
    <text evidence="2">The sequence shown here is derived from an EMBL/GenBank/DDBJ whole genome shotgun (WGS) entry which is preliminary data.</text>
</comment>
<name>X1U6L1_9ZZZZ</name>
<proteinExistence type="predicted"/>
<dbReference type="Pfam" id="PF00903">
    <property type="entry name" value="Glyoxalase"/>
    <property type="match status" value="1"/>
</dbReference>
<dbReference type="PANTHER" id="PTHR33993">
    <property type="entry name" value="GLYOXALASE-RELATED"/>
    <property type="match status" value="1"/>
</dbReference>
<dbReference type="InterPro" id="IPR052164">
    <property type="entry name" value="Anthracycline_SecMetBiosynth"/>
</dbReference>
<dbReference type="InterPro" id="IPR029068">
    <property type="entry name" value="Glyas_Bleomycin-R_OHBP_Dase"/>
</dbReference>
<dbReference type="InterPro" id="IPR004360">
    <property type="entry name" value="Glyas_Fos-R_dOase_dom"/>
</dbReference>